<comment type="caution">
    <text evidence="2">The sequence shown here is derived from an EMBL/GenBank/DDBJ whole genome shotgun (WGS) entry which is preliminary data.</text>
</comment>
<protein>
    <recommendedName>
        <fullName evidence="4">Geranylgeranyl pyrophosphate synthetase</fullName>
    </recommendedName>
</protein>
<accession>A0ABQ9PG28</accession>
<dbReference type="PANTHER" id="PTHR35179:SF2">
    <property type="entry name" value="START DOMAIN-CONTAINING PROTEIN"/>
    <property type="match status" value="1"/>
</dbReference>
<gene>
    <name evidence="2" type="ORF">CLIM01_11700</name>
</gene>
<reference evidence="2" key="1">
    <citation type="submission" date="2023-04" db="EMBL/GenBank/DDBJ databases">
        <title>Colletotrichum limetticola genome sequence.</title>
        <authorList>
            <person name="Baroncelli R."/>
        </authorList>
    </citation>
    <scope>NUCLEOTIDE SEQUENCE</scope>
    <source>
        <strain evidence="2">KLA-Anderson</strain>
    </source>
</reference>
<dbReference type="PANTHER" id="PTHR35179">
    <property type="entry name" value="PROTEIN CBG02620"/>
    <property type="match status" value="1"/>
</dbReference>
<evidence type="ECO:0000313" key="3">
    <source>
        <dbReference type="Proteomes" id="UP001169217"/>
    </source>
</evidence>
<sequence>MSSTVAEIARSVLNTPPACDATIERLQYVASYNWVEGATPTIAVPEGLPPLWAPPSGSPRMTPDSGTRYVDQNAARCPKYPLEPLFRAVRAQNPDFELSDVDIITDRNNMRKLLRFVEAPASDSFEIKAEIAGERTLLLTRVEENSKETIKGFRGFGHNFEKKYTQGLVGSTGHHRIISYHFGGMRVLLRHETDGCVAGVLDSNMSGTKSDDVDDLSDRLGSMFVSQALESANDKVAIISTKTKPIGVESTLEIKTRAARRPLLMEEVAPQLWFSQTPLLVVAYHQQNRFADVDPRNVKQDVRDWEAANRNNLRKLAFLIQKIRQAVKEIDGRRGVVRYRGGSVVEVISDVRTRALPDDLYSLWEALDQNKNRTITKCNEHPAVEPMMPSQSVSNARLNNYDPDEPLALRQATGAICTHTSTEGSASYSDVVERGLRRGFRMIFRSMPTRLSDYHSLCRILHSRQVDVLAGRSLRDIMSDMRQGKDDWDPDERHRIPGFKSIARDSAFRLLYGFVLNLPELCDQDMAFNATMFVVSHHKIFKYKTRRMVREAFEERFLMSRKQREGLDRWPIGDPPCEDPIQDAEETTTEEETYDFDSDYSE</sequence>
<evidence type="ECO:0008006" key="4">
    <source>
        <dbReference type="Google" id="ProtNLM"/>
    </source>
</evidence>
<feature type="compositionally biased region" description="Acidic residues" evidence="1">
    <location>
        <begin position="576"/>
        <end position="602"/>
    </location>
</feature>
<name>A0ABQ9PG28_9PEZI</name>
<dbReference type="EMBL" id="JARUPT010000484">
    <property type="protein sequence ID" value="KAK0370948.1"/>
    <property type="molecule type" value="Genomic_DNA"/>
</dbReference>
<organism evidence="2 3">
    <name type="scientific">Colletotrichum limetticola</name>
    <dbReference type="NCBI Taxonomy" id="1209924"/>
    <lineage>
        <taxon>Eukaryota</taxon>
        <taxon>Fungi</taxon>
        <taxon>Dikarya</taxon>
        <taxon>Ascomycota</taxon>
        <taxon>Pezizomycotina</taxon>
        <taxon>Sordariomycetes</taxon>
        <taxon>Hypocreomycetidae</taxon>
        <taxon>Glomerellales</taxon>
        <taxon>Glomerellaceae</taxon>
        <taxon>Colletotrichum</taxon>
        <taxon>Colletotrichum acutatum species complex</taxon>
    </lineage>
</organism>
<evidence type="ECO:0000256" key="1">
    <source>
        <dbReference type="SAM" id="MobiDB-lite"/>
    </source>
</evidence>
<proteinExistence type="predicted"/>
<feature type="region of interest" description="Disordered" evidence="1">
    <location>
        <begin position="567"/>
        <end position="602"/>
    </location>
</feature>
<evidence type="ECO:0000313" key="2">
    <source>
        <dbReference type="EMBL" id="KAK0370948.1"/>
    </source>
</evidence>
<keyword evidence="3" id="KW-1185">Reference proteome</keyword>
<dbReference type="Proteomes" id="UP001169217">
    <property type="component" value="Unassembled WGS sequence"/>
</dbReference>